<feature type="domain" description="A to I editase" evidence="1">
    <location>
        <begin position="1"/>
        <end position="327"/>
    </location>
</feature>
<accession>A0A420Y5U6</accession>
<keyword evidence="3" id="KW-1185">Reference proteome</keyword>
<dbReference type="PROSITE" id="PS50141">
    <property type="entry name" value="A_DEAMIN_EDITASE"/>
    <property type="match status" value="1"/>
</dbReference>
<dbReference type="PANTHER" id="PTHR47803:SF1">
    <property type="entry name" value="TRNA-SPECIFIC ADENOSINE DEAMINASE 1"/>
    <property type="match status" value="1"/>
</dbReference>
<proteinExistence type="predicted"/>
<gene>
    <name evidence="2" type="ORF">DL546_004598</name>
</gene>
<dbReference type="OrthoDB" id="10268011at2759"/>
<dbReference type="InterPro" id="IPR042935">
    <property type="entry name" value="Tad1"/>
</dbReference>
<protein>
    <recommendedName>
        <fullName evidence="1">A to I editase domain-containing protein</fullName>
    </recommendedName>
</protein>
<evidence type="ECO:0000313" key="2">
    <source>
        <dbReference type="EMBL" id="RKU43256.1"/>
    </source>
</evidence>
<dbReference type="InterPro" id="IPR002466">
    <property type="entry name" value="A_deamin"/>
</dbReference>
<dbReference type="STRING" id="177199.A0A420Y5U6"/>
<dbReference type="SMART" id="SM00552">
    <property type="entry name" value="ADEAMc"/>
    <property type="match status" value="1"/>
</dbReference>
<reference evidence="2 3" key="1">
    <citation type="submission" date="2018-08" db="EMBL/GenBank/DDBJ databases">
        <title>Draft genome of the lignicolous fungus Coniochaeta pulveracea.</title>
        <authorList>
            <person name="Borstlap C.J."/>
            <person name="De Witt R.N."/>
            <person name="Botha A."/>
            <person name="Volschenk H."/>
        </authorList>
    </citation>
    <scope>NUCLEOTIDE SEQUENCE [LARGE SCALE GENOMIC DNA]</scope>
    <source>
        <strain evidence="2 3">CAB683</strain>
    </source>
</reference>
<dbReference type="GO" id="GO:0002100">
    <property type="term" value="P:tRNA wobble adenosine to inosine editing"/>
    <property type="evidence" value="ECO:0007669"/>
    <property type="project" value="InterPro"/>
</dbReference>
<dbReference type="Pfam" id="PF02137">
    <property type="entry name" value="A_deamin"/>
    <property type="match status" value="1"/>
</dbReference>
<comment type="caution">
    <text evidence="2">The sequence shown here is derived from an EMBL/GenBank/DDBJ whole genome shotgun (WGS) entry which is preliminary data.</text>
</comment>
<evidence type="ECO:0000313" key="3">
    <source>
        <dbReference type="Proteomes" id="UP000275385"/>
    </source>
</evidence>
<sequence length="358" mass="39067">MKCLPATKLALATGSALHDWHAEILAIRSFNHFLLEECKAVASGQTSSLIRIRSSEKRLYDGQSWQAQPFAIRDGVTLHMYCSEAPCGDASMELTMADQADASPWEIPPPPLTVEESSTPVSATTATPSLPGRAYFSSLGIVRRKPSRPDAPPTLSKSCSDKLSLHQCTSLLSSLTSVLVHPSSAYLASMILPSTSYSPTGCTRAFSPSGRMSPVAGERWGGGYSFTPFEVLTTELEFRYSKRAVAERTEKMAASNLAVAWHGRGLEEGLVGGVLQGRRQFDVRGGSRTSRRRMWGLALEIASLGGLEDVRRLLEMEKYKDMKNGSGLTDRKEVKDHVRRTALDGWVHNVGDDEFGLS</sequence>
<evidence type="ECO:0000259" key="1">
    <source>
        <dbReference type="PROSITE" id="PS50141"/>
    </source>
</evidence>
<dbReference type="GO" id="GO:0003723">
    <property type="term" value="F:RNA binding"/>
    <property type="evidence" value="ECO:0007669"/>
    <property type="project" value="InterPro"/>
</dbReference>
<dbReference type="EMBL" id="QVQW01000045">
    <property type="protein sequence ID" value="RKU43256.1"/>
    <property type="molecule type" value="Genomic_DNA"/>
</dbReference>
<dbReference type="PANTHER" id="PTHR47803">
    <property type="entry name" value="TRNA-SPECIFIC ADENOSINE DEAMINASE 1"/>
    <property type="match status" value="1"/>
</dbReference>
<dbReference type="Proteomes" id="UP000275385">
    <property type="component" value="Unassembled WGS sequence"/>
</dbReference>
<name>A0A420Y5U6_9PEZI</name>
<dbReference type="GO" id="GO:0043829">
    <property type="term" value="F:tRNA-specific adenosine-37 deaminase activity"/>
    <property type="evidence" value="ECO:0007669"/>
    <property type="project" value="TreeGrafter"/>
</dbReference>
<dbReference type="AlphaFoldDB" id="A0A420Y5U6"/>
<organism evidence="2 3">
    <name type="scientific">Coniochaeta pulveracea</name>
    <dbReference type="NCBI Taxonomy" id="177199"/>
    <lineage>
        <taxon>Eukaryota</taxon>
        <taxon>Fungi</taxon>
        <taxon>Dikarya</taxon>
        <taxon>Ascomycota</taxon>
        <taxon>Pezizomycotina</taxon>
        <taxon>Sordariomycetes</taxon>
        <taxon>Sordariomycetidae</taxon>
        <taxon>Coniochaetales</taxon>
        <taxon>Coniochaetaceae</taxon>
        <taxon>Coniochaeta</taxon>
    </lineage>
</organism>